<evidence type="ECO:0000256" key="1">
    <source>
        <dbReference type="SAM" id="MobiDB-lite"/>
    </source>
</evidence>
<feature type="domain" description="Cathepsin propeptide inhibitor" evidence="2">
    <location>
        <begin position="20"/>
        <end position="72"/>
    </location>
</feature>
<dbReference type="InterPro" id="IPR013201">
    <property type="entry name" value="Prot_inhib_I29"/>
</dbReference>
<name>A0A368RQ98_SETIT</name>
<feature type="domain" description="Cathepsin propeptide inhibitor" evidence="2">
    <location>
        <begin position="97"/>
        <end position="153"/>
    </location>
</feature>
<reference evidence="3" key="1">
    <citation type="journal article" date="2012" name="Nat. Biotechnol.">
        <title>Reference genome sequence of the model plant Setaria.</title>
        <authorList>
            <person name="Bennetzen J.L."/>
            <person name="Schmutz J."/>
            <person name="Wang H."/>
            <person name="Percifield R."/>
            <person name="Hawkins J."/>
            <person name="Pontaroli A.C."/>
            <person name="Estep M."/>
            <person name="Feng L."/>
            <person name="Vaughn J.N."/>
            <person name="Grimwood J."/>
            <person name="Jenkins J."/>
            <person name="Barry K."/>
            <person name="Lindquist E."/>
            <person name="Hellsten U."/>
            <person name="Deshpande S."/>
            <person name="Wang X."/>
            <person name="Wu X."/>
            <person name="Mitros T."/>
            <person name="Triplett J."/>
            <person name="Yang X."/>
            <person name="Ye C.Y."/>
            <person name="Mauro-Herrera M."/>
            <person name="Wang L."/>
            <person name="Li P."/>
            <person name="Sharma M."/>
            <person name="Sharma R."/>
            <person name="Ronald P.C."/>
            <person name="Panaud O."/>
            <person name="Kellogg E.A."/>
            <person name="Brutnell T.P."/>
            <person name="Doust A.N."/>
            <person name="Tuskan G.A."/>
            <person name="Rokhsar D."/>
            <person name="Devos K.M."/>
        </authorList>
    </citation>
    <scope>NUCLEOTIDE SEQUENCE [LARGE SCALE GENOMIC DNA]</scope>
    <source>
        <strain evidence="3">Yugu1</strain>
    </source>
</reference>
<feature type="region of interest" description="Disordered" evidence="1">
    <location>
        <begin position="157"/>
        <end position="177"/>
    </location>
</feature>
<evidence type="ECO:0000313" key="3">
    <source>
        <dbReference type="EMBL" id="RCV32397.1"/>
    </source>
</evidence>
<dbReference type="OrthoDB" id="684603at2759"/>
<evidence type="ECO:0000259" key="2">
    <source>
        <dbReference type="SMART" id="SM00848"/>
    </source>
</evidence>
<dbReference type="Pfam" id="PF08246">
    <property type="entry name" value="Inhibitor_I29"/>
    <property type="match status" value="1"/>
</dbReference>
<dbReference type="EMBL" id="CM003533">
    <property type="protein sequence ID" value="RCV32397.1"/>
    <property type="molecule type" value="Genomic_DNA"/>
</dbReference>
<organism evidence="3">
    <name type="scientific">Setaria italica</name>
    <name type="common">Foxtail millet</name>
    <name type="synonym">Panicum italicum</name>
    <dbReference type="NCBI Taxonomy" id="4555"/>
    <lineage>
        <taxon>Eukaryota</taxon>
        <taxon>Viridiplantae</taxon>
        <taxon>Streptophyta</taxon>
        <taxon>Embryophyta</taxon>
        <taxon>Tracheophyta</taxon>
        <taxon>Spermatophyta</taxon>
        <taxon>Magnoliopsida</taxon>
        <taxon>Liliopsida</taxon>
        <taxon>Poales</taxon>
        <taxon>Poaceae</taxon>
        <taxon>PACMAD clade</taxon>
        <taxon>Panicoideae</taxon>
        <taxon>Panicodae</taxon>
        <taxon>Paniceae</taxon>
        <taxon>Cenchrinae</taxon>
        <taxon>Setaria</taxon>
    </lineage>
</organism>
<dbReference type="Gene3D" id="1.10.287.2250">
    <property type="match status" value="2"/>
</dbReference>
<accession>A0A368RQ98</accession>
<sequence length="198" mass="23020">MLLVSLPAADLYEQESRRMFVEWKAKNRKTYTYAGEEDCRYAVFKESRRRVAWSVGASSGLNGFSATTVEEFNRSYLRGHGVRTGEESYEQETRWMFVGWKAKYGKTYRDVGEEKCRYRLFMSNRRVVVRLNAAARQDVYSLNQLGDLTNEEVQQRCYPETEDRELSAGAKPPSPTRADLVPGLLVHCYGTEKNRVWR</sequence>
<proteinExistence type="predicted"/>
<dbReference type="InterPro" id="IPR038765">
    <property type="entry name" value="Papain-like_cys_pep_sf"/>
</dbReference>
<protein>
    <recommendedName>
        <fullName evidence="2">Cathepsin propeptide inhibitor domain-containing protein</fullName>
    </recommendedName>
</protein>
<dbReference type="AlphaFoldDB" id="A0A368RQ98"/>
<gene>
    <name evidence="3" type="ORF">SETIT_6G255700v2</name>
</gene>
<dbReference type="SUPFAM" id="SSF54001">
    <property type="entry name" value="Cysteine proteinases"/>
    <property type="match status" value="2"/>
</dbReference>
<dbReference type="KEGG" id="sita:101762628"/>
<reference evidence="3" key="2">
    <citation type="submission" date="2015-07" db="EMBL/GenBank/DDBJ databases">
        <authorList>
            <person name="Noorani M."/>
        </authorList>
    </citation>
    <scope>NUCLEOTIDE SEQUENCE</scope>
    <source>
        <strain evidence="3">Yugu1</strain>
    </source>
</reference>
<dbReference type="SMART" id="SM00848">
    <property type="entry name" value="Inhibitor_I29"/>
    <property type="match status" value="2"/>
</dbReference>